<dbReference type="EMBL" id="JASPKZ010007815">
    <property type="protein sequence ID" value="KAJ9582242.1"/>
    <property type="molecule type" value="Genomic_DNA"/>
</dbReference>
<organism evidence="2 3">
    <name type="scientific">Diploptera punctata</name>
    <name type="common">Pacific beetle cockroach</name>
    <dbReference type="NCBI Taxonomy" id="6984"/>
    <lineage>
        <taxon>Eukaryota</taxon>
        <taxon>Metazoa</taxon>
        <taxon>Ecdysozoa</taxon>
        <taxon>Arthropoda</taxon>
        <taxon>Hexapoda</taxon>
        <taxon>Insecta</taxon>
        <taxon>Pterygota</taxon>
        <taxon>Neoptera</taxon>
        <taxon>Polyneoptera</taxon>
        <taxon>Dictyoptera</taxon>
        <taxon>Blattodea</taxon>
        <taxon>Blaberoidea</taxon>
        <taxon>Blaberidae</taxon>
        <taxon>Diplopterinae</taxon>
        <taxon>Diploptera</taxon>
    </lineage>
</organism>
<feature type="region of interest" description="Disordered" evidence="1">
    <location>
        <begin position="1"/>
        <end position="24"/>
    </location>
</feature>
<feature type="compositionally biased region" description="Basic and acidic residues" evidence="1">
    <location>
        <begin position="417"/>
        <end position="432"/>
    </location>
</feature>
<accession>A0AAD7ZLB4</accession>
<feature type="compositionally biased region" description="Polar residues" evidence="1">
    <location>
        <begin position="260"/>
        <end position="274"/>
    </location>
</feature>
<proteinExistence type="predicted"/>
<feature type="compositionally biased region" description="Low complexity" evidence="1">
    <location>
        <begin position="247"/>
        <end position="256"/>
    </location>
</feature>
<feature type="region of interest" description="Disordered" evidence="1">
    <location>
        <begin position="316"/>
        <end position="456"/>
    </location>
</feature>
<feature type="compositionally biased region" description="Acidic residues" evidence="1">
    <location>
        <begin position="342"/>
        <end position="368"/>
    </location>
</feature>
<dbReference type="AlphaFoldDB" id="A0AAD7ZLB4"/>
<protein>
    <submittedName>
        <fullName evidence="2">Uncharacterized protein</fullName>
    </submittedName>
</protein>
<reference evidence="2" key="1">
    <citation type="journal article" date="2023" name="IScience">
        <title>Live-bearing cockroach genome reveals convergent evolutionary mechanisms linked to viviparity in insects and beyond.</title>
        <authorList>
            <person name="Fouks B."/>
            <person name="Harrison M.C."/>
            <person name="Mikhailova A.A."/>
            <person name="Marchal E."/>
            <person name="English S."/>
            <person name="Carruthers M."/>
            <person name="Jennings E.C."/>
            <person name="Chiamaka E.L."/>
            <person name="Frigard R.A."/>
            <person name="Pippel M."/>
            <person name="Attardo G.M."/>
            <person name="Benoit J.B."/>
            <person name="Bornberg-Bauer E."/>
            <person name="Tobe S.S."/>
        </authorList>
    </citation>
    <scope>NUCLEOTIDE SEQUENCE</scope>
    <source>
        <strain evidence="2">Stay&amp;Tobe</strain>
    </source>
</reference>
<dbReference type="Proteomes" id="UP001233999">
    <property type="component" value="Unassembled WGS sequence"/>
</dbReference>
<comment type="caution">
    <text evidence="2">The sequence shown here is derived from an EMBL/GenBank/DDBJ whole genome shotgun (WGS) entry which is preliminary data.</text>
</comment>
<gene>
    <name evidence="2" type="ORF">L9F63_003371</name>
</gene>
<feature type="region of interest" description="Disordered" evidence="1">
    <location>
        <begin position="227"/>
        <end position="279"/>
    </location>
</feature>
<feature type="non-terminal residue" evidence="2">
    <location>
        <position position="456"/>
    </location>
</feature>
<name>A0AAD7ZLB4_DIPPU</name>
<evidence type="ECO:0000256" key="1">
    <source>
        <dbReference type="SAM" id="MobiDB-lite"/>
    </source>
</evidence>
<reference evidence="2" key="2">
    <citation type="submission" date="2023-05" db="EMBL/GenBank/DDBJ databases">
        <authorList>
            <person name="Fouks B."/>
        </authorList>
    </citation>
    <scope>NUCLEOTIDE SEQUENCE</scope>
    <source>
        <strain evidence="2">Stay&amp;Tobe</strain>
        <tissue evidence="2">Testes</tissue>
    </source>
</reference>
<feature type="compositionally biased region" description="Basic and acidic residues" evidence="1">
    <location>
        <begin position="321"/>
        <end position="331"/>
    </location>
</feature>
<feature type="compositionally biased region" description="Polar residues" evidence="1">
    <location>
        <begin position="227"/>
        <end position="245"/>
    </location>
</feature>
<evidence type="ECO:0000313" key="3">
    <source>
        <dbReference type="Proteomes" id="UP001233999"/>
    </source>
</evidence>
<sequence length="456" mass="50752">NAIDDDKGPIHTIPAPNLAPNSNTNIHYELGISKPQSHTQVTIQQSHGYEVREPSNDQVGHTHGGVATYFAPDPDPSLPAHKVPATTDPHSLPSNAKFPASHIQSTLQILDPNAGVSNHLSSQTVRTVPCSTTTSTTTSRQLRCACHQQQPQSQHYQQTNLFPNSNYITQDNQGGIKTDFNPEFQSFNYEEQYKNAGGQEVYSGEYQEQEGSENVPVVRKSPEGTLTSYQNENYEQKSNSLSEGNSYYDNDANNADGYEKSNNNDQNDSKQYSYFPQVDGGNGALGSSYYTTLPNREAAETLATLAAAGNINSHLANMKNGRQEDRAQVTEDDKDSVPAVPQEEEGEEEEEIEYVEEEEEEEGDEEQPEVTPVPAPTQPPQITKPVPVVYQRQKENDVRASIRFPSRQNLRKPSVPIREEGTENEEETRQSDSTEETQQKPSNVQFGTRIRPKRNK</sequence>
<keyword evidence="3" id="KW-1185">Reference proteome</keyword>
<evidence type="ECO:0000313" key="2">
    <source>
        <dbReference type="EMBL" id="KAJ9582242.1"/>
    </source>
</evidence>